<dbReference type="Proteomes" id="UP000414233">
    <property type="component" value="Unassembled WGS sequence"/>
</dbReference>
<reference evidence="1 2" key="1">
    <citation type="submission" date="2019-08" db="EMBL/GenBank/DDBJ databases">
        <authorList>
            <person name="Peeters C."/>
        </authorList>
    </citation>
    <scope>NUCLEOTIDE SEQUENCE [LARGE SCALE GENOMIC DNA]</scope>
    <source>
        <strain evidence="1 2">LMG 30175</strain>
    </source>
</reference>
<sequence length="37" mass="4299">MRRMRINGEVKLKAWVNPSPLGLVQDPFEGYDLTHTE</sequence>
<organism evidence="1 2">
    <name type="scientific">Pandoraea terrae</name>
    <dbReference type="NCBI Taxonomy" id="1537710"/>
    <lineage>
        <taxon>Bacteria</taxon>
        <taxon>Pseudomonadati</taxon>
        <taxon>Pseudomonadota</taxon>
        <taxon>Betaproteobacteria</taxon>
        <taxon>Burkholderiales</taxon>
        <taxon>Burkholderiaceae</taxon>
        <taxon>Pandoraea</taxon>
    </lineage>
</organism>
<keyword evidence="2" id="KW-1185">Reference proteome</keyword>
<evidence type="ECO:0000313" key="1">
    <source>
        <dbReference type="EMBL" id="VVD68970.1"/>
    </source>
</evidence>
<gene>
    <name evidence="1" type="ORF">PTE30175_00468</name>
</gene>
<protein>
    <submittedName>
        <fullName evidence="1">Uncharacterized protein</fullName>
    </submittedName>
</protein>
<accession>A0A5E4RZT6</accession>
<dbReference type="AlphaFoldDB" id="A0A5E4RZT6"/>
<evidence type="ECO:0000313" key="2">
    <source>
        <dbReference type="Proteomes" id="UP000414233"/>
    </source>
</evidence>
<proteinExistence type="predicted"/>
<name>A0A5E4RZT6_9BURK</name>
<dbReference type="EMBL" id="CABPRZ010000002">
    <property type="protein sequence ID" value="VVD68970.1"/>
    <property type="molecule type" value="Genomic_DNA"/>
</dbReference>